<sequence>MQAWSPRTAAQAGPAHTWIPSWSSDIAQLRTAVKAAGWQWYIAERVRRDASVVAAVSDVLTRRARHQTPRNMPGQPHVLLAIGPDVPWNLPELMRIALLGRAHDVHLAVSAAHRTSAGRHHHYPIEFVDNITGWYSRGRKGQHLVHGRRLHFGRNE</sequence>
<comment type="caution">
    <text evidence="1">The sequence shown here is derived from an EMBL/GenBank/DDBJ whole genome shotgun (WGS) entry which is preliminary data.</text>
</comment>
<accession>A0A1X2FJA0</accession>
<evidence type="ECO:0000313" key="2">
    <source>
        <dbReference type="Proteomes" id="UP000193964"/>
    </source>
</evidence>
<dbReference type="InterPro" id="IPR029028">
    <property type="entry name" value="Alpha/beta_knot_MTases"/>
</dbReference>
<organism evidence="1 2">
    <name type="scientific">Mycolicibacterium wolinskyi</name>
    <dbReference type="NCBI Taxonomy" id="59750"/>
    <lineage>
        <taxon>Bacteria</taxon>
        <taxon>Bacillati</taxon>
        <taxon>Actinomycetota</taxon>
        <taxon>Actinomycetes</taxon>
        <taxon>Mycobacteriales</taxon>
        <taxon>Mycobacteriaceae</taxon>
        <taxon>Mycolicibacterium</taxon>
    </lineage>
</organism>
<name>A0A1X2FJA0_9MYCO</name>
<dbReference type="AlphaFoldDB" id="A0A1X2FJA0"/>
<dbReference type="SUPFAM" id="SSF75217">
    <property type="entry name" value="alpha/beta knot"/>
    <property type="match status" value="1"/>
</dbReference>
<dbReference type="Proteomes" id="UP000193964">
    <property type="component" value="Unassembled WGS sequence"/>
</dbReference>
<dbReference type="EMBL" id="LQQA01000005">
    <property type="protein sequence ID" value="ORX18513.1"/>
    <property type="molecule type" value="Genomic_DNA"/>
</dbReference>
<reference evidence="1 2" key="1">
    <citation type="submission" date="2016-01" db="EMBL/GenBank/DDBJ databases">
        <title>The new phylogeny of the genus Mycobacterium.</title>
        <authorList>
            <person name="Tarcisio F."/>
            <person name="Conor M."/>
            <person name="Antonella G."/>
            <person name="Elisabetta G."/>
            <person name="Giulia F.S."/>
            <person name="Sara T."/>
            <person name="Anna F."/>
            <person name="Clotilde B."/>
            <person name="Roberto B."/>
            <person name="Veronica D.S."/>
            <person name="Fabio R."/>
            <person name="Monica P."/>
            <person name="Olivier J."/>
            <person name="Enrico T."/>
            <person name="Nicola S."/>
        </authorList>
    </citation>
    <scope>NUCLEOTIDE SEQUENCE [LARGE SCALE GENOMIC DNA]</scope>
    <source>
        <strain evidence="1 2">ATCC 700010</strain>
    </source>
</reference>
<gene>
    <name evidence="1" type="ORF">AWC31_14520</name>
</gene>
<protein>
    <submittedName>
        <fullName evidence="1">Uncharacterized protein</fullName>
    </submittedName>
</protein>
<evidence type="ECO:0000313" key="1">
    <source>
        <dbReference type="EMBL" id="ORX18513.1"/>
    </source>
</evidence>
<proteinExistence type="predicted"/>